<dbReference type="InterPro" id="IPR005673">
    <property type="entry name" value="ABC_phos-bd_PstS"/>
</dbReference>
<accession>A0A285F3X0</accession>
<protein>
    <recommendedName>
        <fullName evidence="4">Phosphate-binding protein</fullName>
    </recommendedName>
</protein>
<feature type="binding site" evidence="5">
    <location>
        <position position="125"/>
    </location>
    <ligand>
        <name>phosphate</name>
        <dbReference type="ChEBI" id="CHEBI:43474"/>
    </ligand>
</feature>
<evidence type="ECO:0000256" key="4">
    <source>
        <dbReference type="PIRNR" id="PIRNR002756"/>
    </source>
</evidence>
<dbReference type="NCBIfam" id="TIGR00975">
    <property type="entry name" value="3a0107s03"/>
    <property type="match status" value="1"/>
</dbReference>
<dbReference type="GO" id="GO:0035435">
    <property type="term" value="P:phosphate ion transmembrane transport"/>
    <property type="evidence" value="ECO:0007669"/>
    <property type="project" value="InterPro"/>
</dbReference>
<feature type="binding site" evidence="5">
    <location>
        <begin position="231"/>
        <end position="233"/>
    </location>
    <ligand>
        <name>phosphate</name>
        <dbReference type="ChEBI" id="CHEBI:43474"/>
    </ligand>
</feature>
<dbReference type="AlphaFoldDB" id="A0A285F3X0"/>
<dbReference type="Gene3D" id="3.40.190.10">
    <property type="entry name" value="Periplasmic binding protein-like II"/>
    <property type="match status" value="2"/>
</dbReference>
<evidence type="ECO:0000256" key="5">
    <source>
        <dbReference type="PIRSR" id="PIRSR002756-1"/>
    </source>
</evidence>
<evidence type="ECO:0000259" key="6">
    <source>
        <dbReference type="Pfam" id="PF12849"/>
    </source>
</evidence>
<feature type="binding site" evidence="5">
    <location>
        <begin position="95"/>
        <end position="97"/>
    </location>
    <ligand>
        <name>phosphate</name>
        <dbReference type="ChEBI" id="CHEBI:43474"/>
    </ligand>
</feature>
<dbReference type="PIRSF" id="PIRSF002756">
    <property type="entry name" value="PstS"/>
    <property type="match status" value="1"/>
</dbReference>
<dbReference type="InterPro" id="IPR024370">
    <property type="entry name" value="PBP_domain"/>
</dbReference>
<feature type="binding site" evidence="5">
    <location>
        <position position="143"/>
    </location>
    <ligand>
        <name>phosphate</name>
        <dbReference type="ChEBI" id="CHEBI:43474"/>
    </ligand>
</feature>
<evidence type="ECO:0000256" key="1">
    <source>
        <dbReference type="ARBA" id="ARBA00008725"/>
    </source>
</evidence>
<dbReference type="SUPFAM" id="SSF53850">
    <property type="entry name" value="Periplasmic binding protein-like II"/>
    <property type="match status" value="1"/>
</dbReference>
<comment type="similarity">
    <text evidence="1 4">Belongs to the PstS family.</text>
</comment>
<dbReference type="InterPro" id="IPR050962">
    <property type="entry name" value="Phosphate-bind_PstS"/>
</dbReference>
<dbReference type="PANTHER" id="PTHR42996">
    <property type="entry name" value="PHOSPHATE-BINDING PROTEIN PSTS"/>
    <property type="match status" value="1"/>
</dbReference>
<sequence length="406" mass="41876">MFRRKRVHRQFTNGQVTGYLACLAFVVLPVRHRLAPTPEGKTVKLQRSGYIAGIALTATLALTACGSDNNEPSGDSGASAASANCVAGSVTAQGSSAQKNAMAEWIKKYQSQCSDAKINYEATASGAGIQAFIAGTADFAGSDSALKEEEQPQADAKCAGGTALNLPMVVGPIAVVYNLDGVDGLQLDAPTLAKIFDSKITKWNDPAIAAQNSGAKLPDTTITAVHRSDESGTTDNFTKYLSKAAEKDWTYGNAKAWKAKGGTGAAKSDGVASAVKSTAGSISYVELSFAENSDLQKAKVKNGAGEYTELTAESAGKGIEGASIKGTGNNLALSIDYNATTAGAYPIVLATYEIVCSKGSAKAASLKAFFTYTSSKGGQDALTDLGYAPLPETIRSKVETAVASIS</sequence>
<dbReference type="GO" id="GO:0042301">
    <property type="term" value="F:phosphate ion binding"/>
    <property type="evidence" value="ECO:0007669"/>
    <property type="project" value="InterPro"/>
</dbReference>
<dbReference type="CDD" id="cd13565">
    <property type="entry name" value="PBP2_PstS"/>
    <property type="match status" value="1"/>
</dbReference>
<evidence type="ECO:0000256" key="3">
    <source>
        <dbReference type="ARBA" id="ARBA00022592"/>
    </source>
</evidence>
<keyword evidence="8" id="KW-1185">Reference proteome</keyword>
<evidence type="ECO:0000256" key="2">
    <source>
        <dbReference type="ARBA" id="ARBA00022448"/>
    </source>
</evidence>
<dbReference type="GO" id="GO:0043190">
    <property type="term" value="C:ATP-binding cassette (ABC) transporter complex"/>
    <property type="evidence" value="ECO:0007669"/>
    <property type="project" value="InterPro"/>
</dbReference>
<dbReference type="PANTHER" id="PTHR42996:SF1">
    <property type="entry name" value="PHOSPHATE-BINDING PROTEIN PSTS"/>
    <property type="match status" value="1"/>
</dbReference>
<keyword evidence="2 4" id="KW-0813">Transport</keyword>
<reference evidence="7 8" key="1">
    <citation type="submission" date="2017-09" db="EMBL/GenBank/DDBJ databases">
        <authorList>
            <person name="Ehlers B."/>
            <person name="Leendertz F.H."/>
        </authorList>
    </citation>
    <scope>NUCLEOTIDE SEQUENCE [LARGE SCALE GENOMIC DNA]</scope>
    <source>
        <strain evidence="7 8">CGMCC 4.6857</strain>
    </source>
</reference>
<name>A0A285F3X0_9ACTN</name>
<evidence type="ECO:0000313" key="7">
    <source>
        <dbReference type="EMBL" id="SNY04871.1"/>
    </source>
</evidence>
<proteinExistence type="inferred from homology"/>
<feature type="domain" description="PBP" evidence="6">
    <location>
        <begin position="80"/>
        <end position="375"/>
    </location>
</feature>
<dbReference type="Proteomes" id="UP000219612">
    <property type="component" value="Unassembled WGS sequence"/>
</dbReference>
<gene>
    <name evidence="7" type="ORF">SAMN05421748_101338</name>
</gene>
<evidence type="ECO:0000313" key="8">
    <source>
        <dbReference type="Proteomes" id="UP000219612"/>
    </source>
</evidence>
<dbReference type="Pfam" id="PF12849">
    <property type="entry name" value="PBP_like_2"/>
    <property type="match status" value="1"/>
</dbReference>
<keyword evidence="3 4" id="KW-0592">Phosphate transport</keyword>
<organism evidence="7 8">
    <name type="scientific">Paractinoplanes atraurantiacus</name>
    <dbReference type="NCBI Taxonomy" id="1036182"/>
    <lineage>
        <taxon>Bacteria</taxon>
        <taxon>Bacillati</taxon>
        <taxon>Actinomycetota</taxon>
        <taxon>Actinomycetes</taxon>
        <taxon>Micromonosporales</taxon>
        <taxon>Micromonosporaceae</taxon>
        <taxon>Paractinoplanes</taxon>
    </lineage>
</organism>
<dbReference type="EMBL" id="OBDY01000001">
    <property type="protein sequence ID" value="SNY04871.1"/>
    <property type="molecule type" value="Genomic_DNA"/>
</dbReference>